<dbReference type="SUPFAM" id="SSF53335">
    <property type="entry name" value="S-adenosyl-L-methionine-dependent methyltransferases"/>
    <property type="match status" value="1"/>
</dbReference>
<reference evidence="5 8" key="2">
    <citation type="submission" date="2020-12" db="EMBL/GenBank/DDBJ databases">
        <title>FDA dAtabase for Regulatory Grade micrObial Sequences (FDA-ARGOS): Supporting development and validation of Infectious Disease Dx tests.</title>
        <authorList>
            <person name="Sproer C."/>
            <person name="Gronow S."/>
            <person name="Severitt S."/>
            <person name="Schroder I."/>
            <person name="Tallon L."/>
            <person name="Sadzewicz L."/>
            <person name="Zhao X."/>
            <person name="Boylan J."/>
            <person name="Ott S."/>
            <person name="Bowen H."/>
            <person name="Vavikolanu K."/>
            <person name="Mehta A."/>
            <person name="Aluvathingal J."/>
            <person name="Nadendla S."/>
            <person name="Lowell S."/>
            <person name="Myers T."/>
            <person name="Yan Y."/>
            <person name="Sichtig H."/>
        </authorList>
    </citation>
    <scope>NUCLEOTIDE SEQUENCE [LARGE SCALE GENOMIC DNA]</scope>
    <source>
        <strain evidence="5 8">FDAARGOS_872</strain>
    </source>
</reference>
<dbReference type="Gene3D" id="1.10.8.10">
    <property type="entry name" value="DNA helicase RuvA subunit, C-terminal domain"/>
    <property type="match status" value="1"/>
</dbReference>
<dbReference type="GO" id="GO:0005829">
    <property type="term" value="C:cytosol"/>
    <property type="evidence" value="ECO:0007669"/>
    <property type="project" value="TreeGrafter"/>
</dbReference>
<dbReference type="EMBL" id="UGSB01000001">
    <property type="protein sequence ID" value="SUA57663.1"/>
    <property type="molecule type" value="Genomic_DNA"/>
</dbReference>
<name>A0A378XHW9_9BURK</name>
<evidence type="ECO:0000313" key="7">
    <source>
        <dbReference type="Proteomes" id="UP000254603"/>
    </source>
</evidence>
<dbReference type="NCBIfam" id="TIGR00536">
    <property type="entry name" value="hemK_fam"/>
    <property type="match status" value="1"/>
</dbReference>
<dbReference type="AlphaFoldDB" id="A0A378XHW9"/>
<proteinExistence type="predicted"/>
<dbReference type="EC" id="2.1.1.-" evidence="6"/>
<dbReference type="GO" id="GO:0032259">
    <property type="term" value="P:methylation"/>
    <property type="evidence" value="ECO:0007669"/>
    <property type="project" value="UniProtKB-KW"/>
</dbReference>
<evidence type="ECO:0000256" key="3">
    <source>
        <dbReference type="ARBA" id="ARBA00022691"/>
    </source>
</evidence>
<dbReference type="RefSeq" id="WP_018575383.1">
    <property type="nucleotide sequence ID" value="NZ_CP065725.1"/>
</dbReference>
<keyword evidence="2 6" id="KW-0808">Transferase</keyword>
<dbReference type="InterPro" id="IPR007848">
    <property type="entry name" value="Small_mtfrase_dom"/>
</dbReference>
<dbReference type="NCBIfam" id="TIGR03533">
    <property type="entry name" value="L3_gln_methyl"/>
    <property type="match status" value="1"/>
</dbReference>
<dbReference type="Pfam" id="PF05175">
    <property type="entry name" value="MTS"/>
    <property type="match status" value="1"/>
</dbReference>
<evidence type="ECO:0000256" key="2">
    <source>
        <dbReference type="ARBA" id="ARBA00022679"/>
    </source>
</evidence>
<feature type="domain" description="Methyltransferase small" evidence="4">
    <location>
        <begin position="131"/>
        <end position="213"/>
    </location>
</feature>
<keyword evidence="1 6" id="KW-0489">Methyltransferase</keyword>
<evidence type="ECO:0000313" key="8">
    <source>
        <dbReference type="Proteomes" id="UP000594903"/>
    </source>
</evidence>
<evidence type="ECO:0000256" key="1">
    <source>
        <dbReference type="ARBA" id="ARBA00022603"/>
    </source>
</evidence>
<dbReference type="PANTHER" id="PTHR47806">
    <property type="entry name" value="50S RIBOSOMAL PROTEIN L3 GLUTAMINE METHYLTRANSFERASE"/>
    <property type="match status" value="1"/>
</dbReference>
<dbReference type="PROSITE" id="PS00092">
    <property type="entry name" value="N6_MTASE"/>
    <property type="match status" value="1"/>
</dbReference>
<protein>
    <submittedName>
        <fullName evidence="5">50S ribosomal protein L3 N(5)-glutamine methyltransferase</fullName>
        <ecNumber evidence="5">2.1.1.298</ecNumber>
    </submittedName>
    <submittedName>
        <fullName evidence="6">50S ribosomal protein L3 glutamine methyltransferase</fullName>
        <ecNumber evidence="6">2.1.1.-</ecNumber>
    </submittedName>
</protein>
<dbReference type="Proteomes" id="UP000254603">
    <property type="component" value="Unassembled WGS sequence"/>
</dbReference>
<sequence>MATKSYKELKTIRDLIRYAVSCFNQAELSFGHGNDNAWDEAVYLVLERLNLPLEQLTPYMDARVLESERKLVLDLIHQRAATRLPLAHLIGVAWLQGHRFLTDKRVFIPRSPIAKLIAQDELRPWVQDSEASMTMLNMCTGSGALAILMALAFPRTVIDAVDVSEYAVLLTQRNVAMYKLDDRINIIESNLFDKLSTKRSYDVIVCNPPYVTTESLRRLPDEYRHEPSLALHGGKDGMDIIRQFLSQAANYLNDEGVIILEIGFNRDNFHAAFPELEPIFLENEYDSNIVILLTKEQLKNYQGFQ</sequence>
<dbReference type="InterPro" id="IPR004556">
    <property type="entry name" value="HemK-like"/>
</dbReference>
<keyword evidence="6" id="KW-0687">Ribonucleoprotein</keyword>
<dbReference type="GO" id="GO:0003676">
    <property type="term" value="F:nucleic acid binding"/>
    <property type="evidence" value="ECO:0007669"/>
    <property type="project" value="InterPro"/>
</dbReference>
<dbReference type="OrthoDB" id="9800643at2"/>
<dbReference type="PANTHER" id="PTHR47806:SF1">
    <property type="entry name" value="RIBOSOMAL PROTEIN UL3 GLUTAMINE METHYLTRANSFERASE"/>
    <property type="match status" value="1"/>
</dbReference>
<dbReference type="EMBL" id="CP065725">
    <property type="protein sequence ID" value="QPT39823.1"/>
    <property type="molecule type" value="Genomic_DNA"/>
</dbReference>
<dbReference type="Proteomes" id="UP000594903">
    <property type="component" value="Chromosome"/>
</dbReference>
<accession>A0A378XHW9</accession>
<dbReference type="PIRSF" id="PIRSF037167">
    <property type="entry name" value="Mtase_YfcB_prd"/>
    <property type="match status" value="1"/>
</dbReference>
<dbReference type="EC" id="2.1.1.298" evidence="5"/>
<dbReference type="Gene3D" id="3.40.50.150">
    <property type="entry name" value="Vaccinia Virus protein VP39"/>
    <property type="match status" value="1"/>
</dbReference>
<gene>
    <name evidence="6" type="primary">prmB</name>
    <name evidence="5" type="ORF">I6G29_11980</name>
    <name evidence="6" type="ORF">NCTC11997_02468</name>
</gene>
<dbReference type="InterPro" id="IPR017127">
    <property type="entry name" value="Ribosome_uL3_MTase"/>
</dbReference>
<dbReference type="GO" id="GO:0036009">
    <property type="term" value="F:protein-glutamine N-methyltransferase activity"/>
    <property type="evidence" value="ECO:0007669"/>
    <property type="project" value="InterPro"/>
</dbReference>
<evidence type="ECO:0000259" key="4">
    <source>
        <dbReference type="Pfam" id="PF05175"/>
    </source>
</evidence>
<keyword evidence="3" id="KW-0949">S-adenosyl-L-methionine</keyword>
<evidence type="ECO:0000313" key="6">
    <source>
        <dbReference type="EMBL" id="SUA57663.1"/>
    </source>
</evidence>
<dbReference type="InterPro" id="IPR029063">
    <property type="entry name" value="SAM-dependent_MTases_sf"/>
</dbReference>
<evidence type="ECO:0000313" key="5">
    <source>
        <dbReference type="EMBL" id="QPT39823.1"/>
    </source>
</evidence>
<dbReference type="GO" id="GO:0005840">
    <property type="term" value="C:ribosome"/>
    <property type="evidence" value="ECO:0007669"/>
    <property type="project" value="UniProtKB-KW"/>
</dbReference>
<organism evidence="6 7">
    <name type="scientific">Oligella ureolytica</name>
    <dbReference type="NCBI Taxonomy" id="90244"/>
    <lineage>
        <taxon>Bacteria</taxon>
        <taxon>Pseudomonadati</taxon>
        <taxon>Pseudomonadota</taxon>
        <taxon>Betaproteobacteria</taxon>
        <taxon>Burkholderiales</taxon>
        <taxon>Alcaligenaceae</taxon>
        <taxon>Oligella</taxon>
    </lineage>
</organism>
<keyword evidence="8" id="KW-1185">Reference proteome</keyword>
<dbReference type="STRING" id="1122619.GCA_000373745_02201"/>
<dbReference type="InterPro" id="IPR002052">
    <property type="entry name" value="DNA_methylase_N6_adenine_CS"/>
</dbReference>
<keyword evidence="6" id="KW-0689">Ribosomal protein</keyword>
<dbReference type="CDD" id="cd02440">
    <property type="entry name" value="AdoMet_MTases"/>
    <property type="match status" value="1"/>
</dbReference>
<reference evidence="6 7" key="1">
    <citation type="submission" date="2018-06" db="EMBL/GenBank/DDBJ databases">
        <authorList>
            <consortium name="Pathogen Informatics"/>
            <person name="Doyle S."/>
        </authorList>
    </citation>
    <scope>NUCLEOTIDE SEQUENCE [LARGE SCALE GENOMIC DNA]</scope>
    <source>
        <strain evidence="6 7">NCTC11997</strain>
    </source>
</reference>